<keyword evidence="3" id="KW-1133">Transmembrane helix</keyword>
<dbReference type="InterPro" id="IPR004843">
    <property type="entry name" value="Calcineurin-like_PHP"/>
</dbReference>
<protein>
    <submittedName>
        <fullName evidence="5">Phosphoesterase</fullName>
    </submittedName>
</protein>
<dbReference type="GO" id="GO:0016020">
    <property type="term" value="C:membrane"/>
    <property type="evidence" value="ECO:0007669"/>
    <property type="project" value="GOC"/>
</dbReference>
<gene>
    <name evidence="5" type="ORF">OSO01_05430</name>
</gene>
<dbReference type="Pfam" id="PF00149">
    <property type="entry name" value="Metallophos"/>
    <property type="match status" value="1"/>
</dbReference>
<dbReference type="CDD" id="cd07385">
    <property type="entry name" value="MPP_YkuE_C"/>
    <property type="match status" value="1"/>
</dbReference>
<dbReference type="GO" id="GO:0008758">
    <property type="term" value="F:UDP-2,3-diacylglucosamine hydrolase activity"/>
    <property type="evidence" value="ECO:0007669"/>
    <property type="project" value="TreeGrafter"/>
</dbReference>
<evidence type="ECO:0000256" key="1">
    <source>
        <dbReference type="ARBA" id="ARBA00022723"/>
    </source>
</evidence>
<reference evidence="5 6" key="1">
    <citation type="submission" date="2019-07" db="EMBL/GenBank/DDBJ databases">
        <title>Whole genome shotgun sequence of Oceanobacillus sojae NBRC 105379.</title>
        <authorList>
            <person name="Hosoyama A."/>
            <person name="Uohara A."/>
            <person name="Ohji S."/>
            <person name="Ichikawa N."/>
        </authorList>
    </citation>
    <scope>NUCLEOTIDE SEQUENCE [LARGE SCALE GENOMIC DNA]</scope>
    <source>
        <strain evidence="5 6">NBRC 105379</strain>
    </source>
</reference>
<feature type="domain" description="Calcineurin-like phosphoesterase" evidence="4">
    <location>
        <begin position="57"/>
        <end position="219"/>
    </location>
</feature>
<dbReference type="PANTHER" id="PTHR31302">
    <property type="entry name" value="TRANSMEMBRANE PROTEIN WITH METALLOPHOSPHOESTERASE DOMAIN-RELATED"/>
    <property type="match status" value="1"/>
</dbReference>
<evidence type="ECO:0000256" key="3">
    <source>
        <dbReference type="SAM" id="Phobius"/>
    </source>
</evidence>
<proteinExistence type="predicted"/>
<dbReference type="STRING" id="582851.GCA_900162665_02768"/>
<dbReference type="GO" id="GO:0046872">
    <property type="term" value="F:metal ion binding"/>
    <property type="evidence" value="ECO:0007669"/>
    <property type="project" value="UniProtKB-KW"/>
</dbReference>
<dbReference type="Proteomes" id="UP000321558">
    <property type="component" value="Unassembled WGS sequence"/>
</dbReference>
<dbReference type="SUPFAM" id="SSF56300">
    <property type="entry name" value="Metallo-dependent phosphatases"/>
    <property type="match status" value="1"/>
</dbReference>
<comment type="caution">
    <text evidence="5">The sequence shown here is derived from an EMBL/GenBank/DDBJ whole genome shotgun (WGS) entry which is preliminary data.</text>
</comment>
<dbReference type="PANTHER" id="PTHR31302:SF31">
    <property type="entry name" value="PHOSPHODIESTERASE YAEI"/>
    <property type="match status" value="1"/>
</dbReference>
<sequence length="283" mass="31671">MMKKKTKIKSGLRKWIIFIVLLLAMLLVTIKIYFDTATSKINKEQFQSDKLEEGTELKILQITDVHSRVFGAENSAVLEKVKELDADIIVLTGDLIDRKTENLEIAYQLAEELVRINPDTYFVTGNHEHENLEKEAFLAGLKDRGIITLSNENTQFEKNGQLFNIVGVSDVSTEHEDMTLAFADLDTDKYTILLSHAPIVVQKYPDVDADIVLSGHTHGGQVRLPFIGALVAPDEGLLPELQKGIYPLGDERYLYIDSGLGTSALPIRFLNQSQISLITIQSD</sequence>
<evidence type="ECO:0000313" key="6">
    <source>
        <dbReference type="Proteomes" id="UP000321558"/>
    </source>
</evidence>
<keyword evidence="1" id="KW-0479">Metal-binding</keyword>
<dbReference type="InterPro" id="IPR051158">
    <property type="entry name" value="Metallophosphoesterase_sf"/>
</dbReference>
<dbReference type="Gene3D" id="3.60.21.10">
    <property type="match status" value="1"/>
</dbReference>
<dbReference type="InterPro" id="IPR029052">
    <property type="entry name" value="Metallo-depent_PP-like"/>
</dbReference>
<dbReference type="EMBL" id="BJYM01000002">
    <property type="protein sequence ID" value="GEN85804.1"/>
    <property type="molecule type" value="Genomic_DNA"/>
</dbReference>
<feature type="transmembrane region" description="Helical" evidence="3">
    <location>
        <begin position="12"/>
        <end position="34"/>
    </location>
</feature>
<keyword evidence="6" id="KW-1185">Reference proteome</keyword>
<evidence type="ECO:0000259" key="4">
    <source>
        <dbReference type="Pfam" id="PF00149"/>
    </source>
</evidence>
<keyword evidence="3" id="KW-0472">Membrane</keyword>
<name>A0A511ZEC9_9BACI</name>
<keyword evidence="2" id="KW-0378">Hydrolase</keyword>
<dbReference type="GO" id="GO:0009245">
    <property type="term" value="P:lipid A biosynthetic process"/>
    <property type="evidence" value="ECO:0007669"/>
    <property type="project" value="TreeGrafter"/>
</dbReference>
<evidence type="ECO:0000313" key="5">
    <source>
        <dbReference type="EMBL" id="GEN85804.1"/>
    </source>
</evidence>
<evidence type="ECO:0000256" key="2">
    <source>
        <dbReference type="ARBA" id="ARBA00022801"/>
    </source>
</evidence>
<accession>A0A511ZEC9</accession>
<organism evidence="5 6">
    <name type="scientific">Oceanobacillus sojae</name>
    <dbReference type="NCBI Taxonomy" id="582851"/>
    <lineage>
        <taxon>Bacteria</taxon>
        <taxon>Bacillati</taxon>
        <taxon>Bacillota</taxon>
        <taxon>Bacilli</taxon>
        <taxon>Bacillales</taxon>
        <taxon>Bacillaceae</taxon>
        <taxon>Oceanobacillus</taxon>
    </lineage>
</organism>
<keyword evidence="3" id="KW-0812">Transmembrane</keyword>
<dbReference type="AlphaFoldDB" id="A0A511ZEC9"/>